<keyword evidence="3" id="KW-1185">Reference proteome</keyword>
<dbReference type="GO" id="GO:0004497">
    <property type="term" value="F:monooxygenase activity"/>
    <property type="evidence" value="ECO:0007669"/>
    <property type="project" value="UniProtKB-KW"/>
</dbReference>
<evidence type="ECO:0000313" key="2">
    <source>
        <dbReference type="EMBL" id="MBB6078809.1"/>
    </source>
</evidence>
<feature type="domain" description="ABM" evidence="1">
    <location>
        <begin position="11"/>
        <end position="98"/>
    </location>
</feature>
<sequence length="111" mass="12264">MSAPGDRAGSVTFVNRFTVSGDPDAFEKAFARVAEFMTVQPGILGYTLSRDVDDPKRYVNIARWENAPALRAAVTQPGFREHVEELRQLAESSSELYVERQRYLGDGAPAA</sequence>
<dbReference type="PROSITE" id="PS51725">
    <property type="entry name" value="ABM"/>
    <property type="match status" value="1"/>
</dbReference>
<proteinExistence type="predicted"/>
<dbReference type="Pfam" id="PF03992">
    <property type="entry name" value="ABM"/>
    <property type="match status" value="1"/>
</dbReference>
<organism evidence="2 3">
    <name type="scientific">Streptomyces paradoxus</name>
    <dbReference type="NCBI Taxonomy" id="66375"/>
    <lineage>
        <taxon>Bacteria</taxon>
        <taxon>Bacillati</taxon>
        <taxon>Actinomycetota</taxon>
        <taxon>Actinomycetes</taxon>
        <taxon>Kitasatosporales</taxon>
        <taxon>Streptomycetaceae</taxon>
        <taxon>Streptomyces</taxon>
    </lineage>
</organism>
<gene>
    <name evidence="2" type="ORF">HNR57_004751</name>
</gene>
<dbReference type="EC" id="1.13.12.-" evidence="2"/>
<evidence type="ECO:0000313" key="3">
    <source>
        <dbReference type="Proteomes" id="UP000591537"/>
    </source>
</evidence>
<dbReference type="EC" id="1.13.12.22" evidence="2"/>
<dbReference type="InterPro" id="IPR011008">
    <property type="entry name" value="Dimeric_a/b-barrel"/>
</dbReference>
<protein>
    <submittedName>
        <fullName evidence="2">Monooxygenase</fullName>
        <ecNumber evidence="2">1.13.12.-</ecNumber>
        <ecNumber evidence="2">1.13.12.22</ecNumber>
    </submittedName>
</protein>
<comment type="caution">
    <text evidence="2">The sequence shown here is derived from an EMBL/GenBank/DDBJ whole genome shotgun (WGS) entry which is preliminary data.</text>
</comment>
<dbReference type="EMBL" id="JACHGV010000007">
    <property type="protein sequence ID" value="MBB6078809.1"/>
    <property type="molecule type" value="Genomic_DNA"/>
</dbReference>
<dbReference type="SUPFAM" id="SSF54909">
    <property type="entry name" value="Dimeric alpha+beta barrel"/>
    <property type="match status" value="1"/>
</dbReference>
<accession>A0A7W9TDV1</accession>
<dbReference type="Gene3D" id="3.30.70.100">
    <property type="match status" value="1"/>
</dbReference>
<reference evidence="2 3" key="1">
    <citation type="submission" date="2020-08" db="EMBL/GenBank/DDBJ databases">
        <title>Genomic Encyclopedia of Type Strains, Phase IV (KMG-IV): sequencing the most valuable type-strain genomes for metagenomic binning, comparative biology and taxonomic classification.</title>
        <authorList>
            <person name="Goeker M."/>
        </authorList>
    </citation>
    <scope>NUCLEOTIDE SEQUENCE [LARGE SCALE GENOMIC DNA]</scope>
    <source>
        <strain evidence="2 3">DSM 43350</strain>
    </source>
</reference>
<dbReference type="AlphaFoldDB" id="A0A7W9TDV1"/>
<keyword evidence="2" id="KW-0503">Monooxygenase</keyword>
<name>A0A7W9TDV1_9ACTN</name>
<dbReference type="Proteomes" id="UP000591537">
    <property type="component" value="Unassembled WGS sequence"/>
</dbReference>
<dbReference type="InterPro" id="IPR007138">
    <property type="entry name" value="ABM_dom"/>
</dbReference>
<evidence type="ECO:0000259" key="1">
    <source>
        <dbReference type="PROSITE" id="PS51725"/>
    </source>
</evidence>
<dbReference type="RefSeq" id="WP_184562509.1">
    <property type="nucleotide sequence ID" value="NZ_BAAARS010000006.1"/>
</dbReference>
<keyword evidence="2" id="KW-0560">Oxidoreductase</keyword>